<dbReference type="InterPro" id="IPR009040">
    <property type="entry name" value="Ferritin-like_diiron"/>
</dbReference>
<keyword evidence="6" id="KW-1185">Reference proteome</keyword>
<feature type="binding site" evidence="3">
    <location>
        <position position="173"/>
    </location>
    <ligand>
        <name>Fe cation</name>
        <dbReference type="ChEBI" id="CHEBI:24875"/>
    </ligand>
</feature>
<dbReference type="Pfam" id="PF00210">
    <property type="entry name" value="Ferritin"/>
    <property type="match status" value="1"/>
</dbReference>
<dbReference type="OrthoDB" id="4271929at2"/>
<dbReference type="EMBL" id="SORE01000020">
    <property type="protein sequence ID" value="TDY42698.1"/>
    <property type="molecule type" value="Genomic_DNA"/>
</dbReference>
<feature type="domain" description="Ferritin-like diiron" evidence="4">
    <location>
        <begin position="41"/>
        <end position="187"/>
    </location>
</feature>
<sequence length="187" mass="21026">MSKSSEAQGTTMKGPFVMDLEKIRAQARKDMDDGPVTQSYKADRDTVLRLLNGALATELVCTLRYKRHYFMAKGINSEAVAQEFLEHANEEQQHADQLAARIVQLGGAPDFAPDSLSARSHSEYKEGTDLTDMIRENLVAERIAIDTYREIVRYLGDADTTTRRIFEEILAVEEEHADDMADLLASR</sequence>
<reference evidence="5 6" key="1">
    <citation type="submission" date="2019-03" db="EMBL/GenBank/DDBJ databases">
        <title>Genomic Encyclopedia of Type Strains, Phase III (KMG-III): the genomes of soil and plant-associated and newly described type strains.</title>
        <authorList>
            <person name="Whitman W."/>
        </authorList>
    </citation>
    <scope>NUCLEOTIDE SEQUENCE [LARGE SCALE GENOMIC DNA]</scope>
    <source>
        <strain evidence="5 6">LMG 29544</strain>
    </source>
</reference>
<evidence type="ECO:0000259" key="4">
    <source>
        <dbReference type="PROSITE" id="PS50905"/>
    </source>
</evidence>
<feature type="binding site" evidence="3">
    <location>
        <position position="94"/>
    </location>
    <ligand>
        <name>Fe cation</name>
        <dbReference type="ChEBI" id="CHEBI:24875"/>
    </ligand>
</feature>
<dbReference type="InterPro" id="IPR009078">
    <property type="entry name" value="Ferritin-like_SF"/>
</dbReference>
<dbReference type="AlphaFoldDB" id="A0A4R8LJP7"/>
<dbReference type="GO" id="GO:0008199">
    <property type="term" value="F:ferric iron binding"/>
    <property type="evidence" value="ECO:0007669"/>
    <property type="project" value="InterPro"/>
</dbReference>
<dbReference type="GO" id="GO:0006879">
    <property type="term" value="P:intracellular iron ion homeostasis"/>
    <property type="evidence" value="ECO:0007669"/>
    <property type="project" value="UniProtKB-KW"/>
</dbReference>
<gene>
    <name evidence="5" type="ORF">BX592_12061</name>
</gene>
<dbReference type="Gene3D" id="1.20.1260.10">
    <property type="match status" value="1"/>
</dbReference>
<evidence type="ECO:0000313" key="5">
    <source>
        <dbReference type="EMBL" id="TDY42698.1"/>
    </source>
</evidence>
<feature type="binding site" evidence="3">
    <location>
        <position position="176"/>
    </location>
    <ligand>
        <name>Fe cation</name>
        <dbReference type="ChEBI" id="CHEBI:24875"/>
    </ligand>
</feature>
<dbReference type="InterPro" id="IPR008331">
    <property type="entry name" value="Ferritin_DPS_dom"/>
</dbReference>
<organism evidence="5 6">
    <name type="scientific">Paraburkholderia rhizosphaerae</name>
    <dbReference type="NCBI Taxonomy" id="480658"/>
    <lineage>
        <taxon>Bacteria</taxon>
        <taxon>Pseudomonadati</taxon>
        <taxon>Pseudomonadota</taxon>
        <taxon>Betaproteobacteria</taxon>
        <taxon>Burkholderiales</taxon>
        <taxon>Burkholderiaceae</taxon>
        <taxon>Paraburkholderia</taxon>
    </lineage>
</organism>
<feature type="binding site" evidence="3">
    <location>
        <position position="58"/>
    </location>
    <ligand>
        <name>Fe cation</name>
        <dbReference type="ChEBI" id="CHEBI:24875"/>
    </ligand>
</feature>
<protein>
    <submittedName>
        <fullName evidence="5">Bacterioferritin</fullName>
    </submittedName>
</protein>
<dbReference type="RefSeq" id="WP_134195123.1">
    <property type="nucleotide sequence ID" value="NZ_JBHLUW010000055.1"/>
</dbReference>
<dbReference type="PIRSF" id="PIRSF018063">
    <property type="entry name" value="Ferrtn_UCP018063"/>
    <property type="match status" value="1"/>
</dbReference>
<evidence type="ECO:0000256" key="1">
    <source>
        <dbReference type="ARBA" id="ARBA00022434"/>
    </source>
</evidence>
<keyword evidence="1" id="KW-0409">Iron storage</keyword>
<evidence type="ECO:0000256" key="3">
    <source>
        <dbReference type="PIRSR" id="PIRSR018063-50"/>
    </source>
</evidence>
<evidence type="ECO:0000313" key="6">
    <source>
        <dbReference type="Proteomes" id="UP000295509"/>
    </source>
</evidence>
<keyword evidence="2 3" id="KW-0408">Iron</keyword>
<proteinExistence type="predicted"/>
<dbReference type="PANTHER" id="PTHR30295:SF1">
    <property type="entry name" value="DNA PROTECTION DURING STARVATION PROTEIN"/>
    <property type="match status" value="1"/>
</dbReference>
<dbReference type="PROSITE" id="PS50905">
    <property type="entry name" value="FERRITIN_LIKE"/>
    <property type="match status" value="1"/>
</dbReference>
<dbReference type="SUPFAM" id="SSF47240">
    <property type="entry name" value="Ferritin-like"/>
    <property type="match status" value="1"/>
</dbReference>
<dbReference type="CDD" id="cd00657">
    <property type="entry name" value="Ferritin_like"/>
    <property type="match status" value="1"/>
</dbReference>
<dbReference type="GO" id="GO:0005829">
    <property type="term" value="C:cytosol"/>
    <property type="evidence" value="ECO:0007669"/>
    <property type="project" value="TreeGrafter"/>
</dbReference>
<name>A0A4R8LJP7_9BURK</name>
<comment type="caution">
    <text evidence="5">The sequence shown here is derived from an EMBL/GenBank/DDBJ whole genome shotgun (WGS) entry which is preliminary data.</text>
</comment>
<dbReference type="Proteomes" id="UP000295509">
    <property type="component" value="Unassembled WGS sequence"/>
</dbReference>
<dbReference type="GO" id="GO:0004322">
    <property type="term" value="F:ferroxidase activity"/>
    <property type="evidence" value="ECO:0007669"/>
    <property type="project" value="TreeGrafter"/>
</dbReference>
<dbReference type="InterPro" id="IPR012347">
    <property type="entry name" value="Ferritin-like"/>
</dbReference>
<dbReference type="PANTHER" id="PTHR30295">
    <property type="entry name" value="BACTERIOFERRITIN"/>
    <property type="match status" value="1"/>
</dbReference>
<keyword evidence="3" id="KW-0479">Metal-binding</keyword>
<feature type="binding site" evidence="3">
    <location>
        <position position="141"/>
    </location>
    <ligand>
        <name>Fe cation</name>
        <dbReference type="ChEBI" id="CHEBI:24875"/>
    </ligand>
</feature>
<evidence type="ECO:0000256" key="2">
    <source>
        <dbReference type="ARBA" id="ARBA00023004"/>
    </source>
</evidence>
<accession>A0A4R8LJP7</accession>
<dbReference type="GO" id="GO:0020037">
    <property type="term" value="F:heme binding"/>
    <property type="evidence" value="ECO:0007669"/>
    <property type="project" value="TreeGrafter"/>
</dbReference>
<dbReference type="InterPro" id="IPR014490">
    <property type="entry name" value="Dps-like"/>
</dbReference>